<keyword evidence="1" id="KW-0614">Plasmid</keyword>
<evidence type="ECO:0000313" key="2">
    <source>
        <dbReference type="Proteomes" id="UP000005268"/>
    </source>
</evidence>
<geneLocation type="plasmid" evidence="1 2">
    <name>pND6-2</name>
</geneLocation>
<accession>I3V5I1</accession>
<dbReference type="Proteomes" id="UP000005268">
    <property type="component" value="Plasmid pND6-2"/>
</dbReference>
<gene>
    <name evidence="1" type="ORF">YSA_p00096</name>
</gene>
<organism evidence="1 2">
    <name type="scientific">Pseudomonas putida ND6</name>
    <dbReference type="NCBI Taxonomy" id="231023"/>
    <lineage>
        <taxon>Bacteria</taxon>
        <taxon>Pseudomonadati</taxon>
        <taxon>Pseudomonadota</taxon>
        <taxon>Gammaproteobacteria</taxon>
        <taxon>Pseudomonadales</taxon>
        <taxon>Pseudomonadaceae</taxon>
        <taxon>Pseudomonas</taxon>
    </lineage>
</organism>
<dbReference type="HOGENOM" id="CLU_2651731_0_0_6"/>
<dbReference type="RefSeq" id="WP_015026477.1">
    <property type="nucleotide sequence ID" value="NC_018746.1"/>
</dbReference>
<reference evidence="1 2" key="1">
    <citation type="journal article" date="2012" name="J. Bacteriol.">
        <title>Complete Genome Sequence of the Naphthalene-Degrading Pseudomonas putida Strain ND6.</title>
        <authorList>
            <person name="Li S."/>
            <person name="Zhao H."/>
            <person name="Li Y."/>
            <person name="Niu S."/>
            <person name="Cai B."/>
        </authorList>
    </citation>
    <scope>NUCLEOTIDE SEQUENCE [LARGE SCALE GENOMIC DNA]</scope>
    <source>
        <strain evidence="1 2">ND6</strain>
        <plasmid evidence="1 2">pND6-2</plasmid>
    </source>
</reference>
<dbReference type="EMBL" id="CP003589">
    <property type="protein sequence ID" value="AFK73002.1"/>
    <property type="molecule type" value="Genomic_DNA"/>
</dbReference>
<protein>
    <submittedName>
        <fullName evidence="1">Uncharacterized protein</fullName>
    </submittedName>
</protein>
<name>I3V5I1_PSEPU</name>
<proteinExistence type="predicted"/>
<evidence type="ECO:0000313" key="1">
    <source>
        <dbReference type="EMBL" id="AFK73002.1"/>
    </source>
</evidence>
<dbReference type="PATRIC" id="fig|231023.4.peg.5507"/>
<dbReference type="KEGG" id="ppi:YSA_p00096"/>
<sequence length="76" mass="8674">MTEPLAPVELANPDELAALRRDAQRYRWLRTHAVRIQGSEIWYAGDALDVRVDVGVEHIALAKDVTPKRITTRKPR</sequence>
<dbReference type="AlphaFoldDB" id="I3V5I1"/>